<keyword evidence="4" id="KW-1185">Reference proteome</keyword>
<reference evidence="3" key="1">
    <citation type="submission" date="2021-02" db="EMBL/GenBank/DDBJ databases">
        <title>First Annotated Genome of the Yellow-green Alga Tribonema minus.</title>
        <authorList>
            <person name="Mahan K.M."/>
        </authorList>
    </citation>
    <scope>NUCLEOTIDE SEQUENCE</scope>
    <source>
        <strain evidence="3">UTEX B ZZ1240</strain>
    </source>
</reference>
<evidence type="ECO:0000256" key="1">
    <source>
        <dbReference type="SAM" id="MobiDB-lite"/>
    </source>
</evidence>
<feature type="region of interest" description="Disordered" evidence="1">
    <location>
        <begin position="185"/>
        <end position="208"/>
    </location>
</feature>
<keyword evidence="2" id="KW-0812">Transmembrane</keyword>
<dbReference type="Proteomes" id="UP000664859">
    <property type="component" value="Unassembled WGS sequence"/>
</dbReference>
<organism evidence="3 4">
    <name type="scientific">Tribonema minus</name>
    <dbReference type="NCBI Taxonomy" id="303371"/>
    <lineage>
        <taxon>Eukaryota</taxon>
        <taxon>Sar</taxon>
        <taxon>Stramenopiles</taxon>
        <taxon>Ochrophyta</taxon>
        <taxon>PX clade</taxon>
        <taxon>Xanthophyceae</taxon>
        <taxon>Tribonematales</taxon>
        <taxon>Tribonemataceae</taxon>
        <taxon>Tribonema</taxon>
    </lineage>
</organism>
<keyword evidence="2" id="KW-1133">Transmembrane helix</keyword>
<evidence type="ECO:0000313" key="4">
    <source>
        <dbReference type="Proteomes" id="UP000664859"/>
    </source>
</evidence>
<evidence type="ECO:0000256" key="2">
    <source>
        <dbReference type="SAM" id="Phobius"/>
    </source>
</evidence>
<feature type="transmembrane region" description="Helical" evidence="2">
    <location>
        <begin position="216"/>
        <end position="238"/>
    </location>
</feature>
<feature type="region of interest" description="Disordered" evidence="1">
    <location>
        <begin position="1"/>
        <end position="29"/>
    </location>
</feature>
<proteinExistence type="predicted"/>
<feature type="region of interest" description="Disordered" evidence="1">
    <location>
        <begin position="141"/>
        <end position="169"/>
    </location>
</feature>
<gene>
    <name evidence="3" type="ORF">JKP88DRAFT_242885</name>
</gene>
<dbReference type="AlphaFoldDB" id="A0A836CMS3"/>
<sequence>MSRLSFSYISPREHASPQHGAGLRPVTPGHARNTFQIALPPDGLQEGSFTQFVLYTLDVSRPGGTPRTISTEAVDSAHWGEIIRCPNSTLPGVATQGQMPMGGGGGGGMGGSASRFSFEMLSRAASQRQCCRCCCCRAGGGAGARGGGTARDKKPRNQRSSGGPERDAPDVLCCNRLSAQVTTALHKHSETRAQRHATATTNRHAPPTLPRAGASGGAAVGCIAGAALAALVVAAAVTSRRRRAARARERQQFDAVYRSASEDDEFCAPAESVEYRPKEHTRSALSRVLQVTQKGLRRGSHKETTPFQQEQDEDEVVV</sequence>
<name>A0A836CMS3_9STRA</name>
<feature type="region of interest" description="Disordered" evidence="1">
    <location>
        <begin position="293"/>
        <end position="318"/>
    </location>
</feature>
<comment type="caution">
    <text evidence="3">The sequence shown here is derived from an EMBL/GenBank/DDBJ whole genome shotgun (WGS) entry which is preliminary data.</text>
</comment>
<accession>A0A836CMS3</accession>
<protein>
    <submittedName>
        <fullName evidence="3">Uncharacterized protein</fullName>
    </submittedName>
</protein>
<keyword evidence="2" id="KW-0472">Membrane</keyword>
<dbReference type="EMBL" id="JAFCMP010000024">
    <property type="protein sequence ID" value="KAG5191003.1"/>
    <property type="molecule type" value="Genomic_DNA"/>
</dbReference>
<evidence type="ECO:0000313" key="3">
    <source>
        <dbReference type="EMBL" id="KAG5191003.1"/>
    </source>
</evidence>